<dbReference type="Proteomes" id="UP000680067">
    <property type="component" value="Unassembled WGS sequence"/>
</dbReference>
<gene>
    <name evidence="8" type="ORF">KDM89_01135</name>
</gene>
<feature type="binding site" evidence="6">
    <location>
        <position position="86"/>
    </location>
    <ligand>
        <name>S-adenosyl-L-methionine</name>
        <dbReference type="ChEBI" id="CHEBI:59789"/>
    </ligand>
</feature>
<reference evidence="8" key="1">
    <citation type="submission" date="2021-04" db="EMBL/GenBank/DDBJ databases">
        <title>novel species isolated from subtropical streams in China.</title>
        <authorList>
            <person name="Lu H."/>
        </authorList>
    </citation>
    <scope>NUCLEOTIDE SEQUENCE</scope>
    <source>
        <strain evidence="8">LFS511W</strain>
    </source>
</reference>
<dbReference type="SUPFAM" id="SSF53335">
    <property type="entry name" value="S-adenosyl-L-methionine-dependent methyltransferases"/>
    <property type="match status" value="1"/>
</dbReference>
<dbReference type="EC" id="2.1.1.80" evidence="5"/>
<feature type="binding site" evidence="6">
    <location>
        <begin position="205"/>
        <end position="206"/>
    </location>
    <ligand>
        <name>S-adenosyl-L-methionine</name>
        <dbReference type="ChEBI" id="CHEBI:59789"/>
    </ligand>
</feature>
<dbReference type="InterPro" id="IPR029063">
    <property type="entry name" value="SAM-dependent_MTases_sf"/>
</dbReference>
<dbReference type="GO" id="GO:0008983">
    <property type="term" value="F:protein-glutamate O-methyltransferase activity"/>
    <property type="evidence" value="ECO:0007669"/>
    <property type="project" value="UniProtKB-EC"/>
</dbReference>
<evidence type="ECO:0000259" key="7">
    <source>
        <dbReference type="PROSITE" id="PS50123"/>
    </source>
</evidence>
<evidence type="ECO:0000256" key="4">
    <source>
        <dbReference type="ARBA" id="ARBA00022691"/>
    </source>
</evidence>
<evidence type="ECO:0000313" key="9">
    <source>
        <dbReference type="Proteomes" id="UP000680067"/>
    </source>
</evidence>
<dbReference type="Pfam" id="PF01739">
    <property type="entry name" value="CheR"/>
    <property type="match status" value="1"/>
</dbReference>
<dbReference type="RefSeq" id="WP_212686117.1">
    <property type="nucleotide sequence ID" value="NZ_JAGSPN010000001.1"/>
</dbReference>
<dbReference type="PRINTS" id="PR00996">
    <property type="entry name" value="CHERMTFRASE"/>
</dbReference>
<comment type="caution">
    <text evidence="8">The sequence shown here is derived from an EMBL/GenBank/DDBJ whole genome shotgun (WGS) entry which is preliminary data.</text>
</comment>
<dbReference type="PROSITE" id="PS50123">
    <property type="entry name" value="CHER"/>
    <property type="match status" value="1"/>
</dbReference>
<evidence type="ECO:0000256" key="5">
    <source>
        <dbReference type="PIRNR" id="PIRNR000410"/>
    </source>
</evidence>
<dbReference type="Gene3D" id="3.40.50.150">
    <property type="entry name" value="Vaccinia Virus protein VP39"/>
    <property type="match status" value="1"/>
</dbReference>
<organism evidence="8 9">
    <name type="scientific">Undibacterium luofuense</name>
    <dbReference type="NCBI Taxonomy" id="2828733"/>
    <lineage>
        <taxon>Bacteria</taxon>
        <taxon>Pseudomonadati</taxon>
        <taxon>Pseudomonadota</taxon>
        <taxon>Betaproteobacteria</taxon>
        <taxon>Burkholderiales</taxon>
        <taxon>Oxalobacteraceae</taxon>
        <taxon>Undibacterium</taxon>
    </lineage>
</organism>
<evidence type="ECO:0000313" key="8">
    <source>
        <dbReference type="EMBL" id="MBR7780731.1"/>
    </source>
</evidence>
<name>A0A941I4P4_9BURK</name>
<dbReference type="AlphaFoldDB" id="A0A941I4P4"/>
<comment type="function">
    <text evidence="5">Methylation of the membrane-bound methyl-accepting chemotaxis proteins (MCP) to form gamma-glutamyl methyl ester residues in MCP.</text>
</comment>
<feature type="binding site" evidence="6">
    <location>
        <position position="147"/>
    </location>
    <ligand>
        <name>S-adenosyl-L-methionine</name>
        <dbReference type="ChEBI" id="CHEBI:59789"/>
    </ligand>
</feature>
<dbReference type="PANTHER" id="PTHR24422:SF26">
    <property type="entry name" value="CHEMOTAXIS PROTEIN METHYLTRANSFERASE"/>
    <property type="match status" value="1"/>
</dbReference>
<feature type="binding site" evidence="6">
    <location>
        <begin position="223"/>
        <end position="224"/>
    </location>
    <ligand>
        <name>S-adenosyl-L-methionine</name>
        <dbReference type="ChEBI" id="CHEBI:59789"/>
    </ligand>
</feature>
<keyword evidence="2 5" id="KW-0489">Methyltransferase</keyword>
<evidence type="ECO:0000256" key="6">
    <source>
        <dbReference type="PIRSR" id="PIRSR000410-1"/>
    </source>
</evidence>
<proteinExistence type="predicted"/>
<feature type="binding site" evidence="6">
    <location>
        <position position="84"/>
    </location>
    <ligand>
        <name>S-adenosyl-L-methionine</name>
        <dbReference type="ChEBI" id="CHEBI:59789"/>
    </ligand>
</feature>
<keyword evidence="3 5" id="KW-0808">Transferase</keyword>
<dbReference type="GO" id="GO:0032259">
    <property type="term" value="P:methylation"/>
    <property type="evidence" value="ECO:0007669"/>
    <property type="project" value="UniProtKB-KW"/>
</dbReference>
<feature type="binding site" evidence="6">
    <location>
        <position position="124"/>
    </location>
    <ligand>
        <name>S-adenosyl-L-methionine</name>
        <dbReference type="ChEBI" id="CHEBI:59789"/>
    </ligand>
</feature>
<evidence type="ECO:0000256" key="2">
    <source>
        <dbReference type="ARBA" id="ARBA00022603"/>
    </source>
</evidence>
<dbReference type="InterPro" id="IPR036804">
    <property type="entry name" value="CheR_N_sf"/>
</dbReference>
<dbReference type="Gene3D" id="1.10.155.10">
    <property type="entry name" value="Chemotaxis receptor methyltransferase CheR, N-terminal domain"/>
    <property type="match status" value="1"/>
</dbReference>
<dbReference type="SMART" id="SM00138">
    <property type="entry name" value="MeTrc"/>
    <property type="match status" value="1"/>
</dbReference>
<sequence>MNADTSWEKPVKELTAGEFDWICRFLYQRTGIALKDGKQAMVMGRLEKRLRRLQIASYDKYFSLLGHPGYEEETRLAMDLLTTNETYFFREPRHFDFLREVILPKARTAAPFRVWSAASSSGEEAYTTAMVIAADGRLPRWEITGTDISERMLEKARSGLYPMQAAEKIPAAYLKRFCLRGKEEYEDFFLIDPSLRQRVTFSSLNLINRFPEELGQFDLIFLRNVMIYFDVPTKQALIRRMLPHLKPGAYLLVSHSETLNGISNDLTMLYPSVYQREG</sequence>
<dbReference type="CDD" id="cd02440">
    <property type="entry name" value="AdoMet_MTases"/>
    <property type="match status" value="1"/>
</dbReference>
<keyword evidence="4 5" id="KW-0949">S-adenosyl-L-methionine</keyword>
<feature type="binding site" evidence="6">
    <location>
        <position position="90"/>
    </location>
    <ligand>
        <name>S-adenosyl-L-methionine</name>
        <dbReference type="ChEBI" id="CHEBI:59789"/>
    </ligand>
</feature>
<evidence type="ECO:0000256" key="1">
    <source>
        <dbReference type="ARBA" id="ARBA00001541"/>
    </source>
</evidence>
<dbReference type="InterPro" id="IPR022641">
    <property type="entry name" value="CheR_N"/>
</dbReference>
<protein>
    <recommendedName>
        <fullName evidence="5">Chemotaxis protein methyltransferase</fullName>
        <ecNumber evidence="5">2.1.1.80</ecNumber>
    </recommendedName>
</protein>
<keyword evidence="9" id="KW-1185">Reference proteome</keyword>
<dbReference type="PIRSF" id="PIRSF000410">
    <property type="entry name" value="CheR"/>
    <property type="match status" value="1"/>
</dbReference>
<dbReference type="Pfam" id="PF03705">
    <property type="entry name" value="CheR_N"/>
    <property type="match status" value="1"/>
</dbReference>
<dbReference type="PANTHER" id="PTHR24422">
    <property type="entry name" value="CHEMOTAXIS PROTEIN METHYLTRANSFERASE"/>
    <property type="match status" value="1"/>
</dbReference>
<dbReference type="SUPFAM" id="SSF47757">
    <property type="entry name" value="Chemotaxis receptor methyltransferase CheR, N-terminal domain"/>
    <property type="match status" value="1"/>
</dbReference>
<dbReference type="InterPro" id="IPR050903">
    <property type="entry name" value="Bact_Chemotaxis_MeTrfase"/>
</dbReference>
<dbReference type="InterPro" id="IPR022642">
    <property type="entry name" value="CheR_C"/>
</dbReference>
<comment type="catalytic activity">
    <reaction evidence="1 5">
        <text>L-glutamyl-[protein] + S-adenosyl-L-methionine = [protein]-L-glutamate 5-O-methyl ester + S-adenosyl-L-homocysteine</text>
        <dbReference type="Rhea" id="RHEA:24452"/>
        <dbReference type="Rhea" id="RHEA-COMP:10208"/>
        <dbReference type="Rhea" id="RHEA-COMP:10311"/>
        <dbReference type="ChEBI" id="CHEBI:29973"/>
        <dbReference type="ChEBI" id="CHEBI:57856"/>
        <dbReference type="ChEBI" id="CHEBI:59789"/>
        <dbReference type="ChEBI" id="CHEBI:82795"/>
        <dbReference type="EC" id="2.1.1.80"/>
    </reaction>
</comment>
<dbReference type="InterPro" id="IPR000780">
    <property type="entry name" value="CheR_MeTrfase"/>
</dbReference>
<accession>A0A941I4P4</accession>
<feature type="domain" description="CheR-type methyltransferase" evidence="7">
    <location>
        <begin position="13"/>
        <end position="278"/>
    </location>
</feature>
<dbReference type="EMBL" id="JAGSPN010000001">
    <property type="protein sequence ID" value="MBR7780731.1"/>
    <property type="molecule type" value="Genomic_DNA"/>
</dbReference>
<evidence type="ECO:0000256" key="3">
    <source>
        <dbReference type="ARBA" id="ARBA00022679"/>
    </source>
</evidence>
<dbReference type="InterPro" id="IPR026024">
    <property type="entry name" value="Chemotaxis_MeTrfase_CheR"/>
</dbReference>